<evidence type="ECO:0000313" key="4">
    <source>
        <dbReference type="EMBL" id="NML95827.1"/>
    </source>
</evidence>
<dbReference type="FunFam" id="2.70.70.10:FF:000006">
    <property type="entry name" value="M23 family peptidase"/>
    <property type="match status" value="1"/>
</dbReference>
<dbReference type="Pfam" id="PF01551">
    <property type="entry name" value="Peptidase_M23"/>
    <property type="match status" value="1"/>
</dbReference>
<name>A0A7Y0GCQ0_9SPHN</name>
<dbReference type="RefSeq" id="WP_169495030.1">
    <property type="nucleotide sequence ID" value="NZ_JABBGM010000013.1"/>
</dbReference>
<dbReference type="Proteomes" id="UP000583556">
    <property type="component" value="Unassembled WGS sequence"/>
</dbReference>
<feature type="chain" id="PRO_5031229584" evidence="2">
    <location>
        <begin position="34"/>
        <end position="241"/>
    </location>
</feature>
<accession>A0A7Y0GCQ0</accession>
<dbReference type="GO" id="GO:0004222">
    <property type="term" value="F:metalloendopeptidase activity"/>
    <property type="evidence" value="ECO:0007669"/>
    <property type="project" value="TreeGrafter"/>
</dbReference>
<dbReference type="InterPro" id="IPR016047">
    <property type="entry name" value="M23ase_b-sheet_dom"/>
</dbReference>
<dbReference type="PANTHER" id="PTHR21666:SF289">
    <property type="entry name" value="L-ALA--D-GLU ENDOPEPTIDASE"/>
    <property type="match status" value="1"/>
</dbReference>
<gene>
    <name evidence="4" type="ORF">HHL27_19310</name>
</gene>
<dbReference type="CDD" id="cd12797">
    <property type="entry name" value="M23_peptidase"/>
    <property type="match status" value="1"/>
</dbReference>
<reference evidence="4 5" key="1">
    <citation type="submission" date="2020-04" db="EMBL/GenBank/DDBJ databases">
        <title>Novosphingobium sp. TW-4 isolated from soil.</title>
        <authorList>
            <person name="Dahal R.H."/>
            <person name="Chaudhary D.K."/>
        </authorList>
    </citation>
    <scope>NUCLEOTIDE SEQUENCE [LARGE SCALE GENOMIC DNA]</scope>
    <source>
        <strain evidence="4 5">TW-4</strain>
    </source>
</reference>
<protein>
    <submittedName>
        <fullName evidence="4">M23 family metallopeptidase</fullName>
    </submittedName>
</protein>
<dbReference type="InterPro" id="IPR050570">
    <property type="entry name" value="Cell_wall_metabolism_enzyme"/>
</dbReference>
<proteinExistence type="predicted"/>
<feature type="domain" description="M23ase beta-sheet core" evidence="3">
    <location>
        <begin position="123"/>
        <end position="217"/>
    </location>
</feature>
<dbReference type="InterPro" id="IPR011055">
    <property type="entry name" value="Dup_hybrid_motif"/>
</dbReference>
<dbReference type="Gene3D" id="2.70.70.10">
    <property type="entry name" value="Glucose Permease (Domain IIA)"/>
    <property type="match status" value="1"/>
</dbReference>
<dbReference type="EMBL" id="JABBGM010000013">
    <property type="protein sequence ID" value="NML95827.1"/>
    <property type="molecule type" value="Genomic_DNA"/>
</dbReference>
<comment type="caution">
    <text evidence="4">The sequence shown here is derived from an EMBL/GenBank/DDBJ whole genome shotgun (WGS) entry which is preliminary data.</text>
</comment>
<evidence type="ECO:0000256" key="1">
    <source>
        <dbReference type="ARBA" id="ARBA00022729"/>
    </source>
</evidence>
<dbReference type="SUPFAM" id="SSF51261">
    <property type="entry name" value="Duplicated hybrid motif"/>
    <property type="match status" value="1"/>
</dbReference>
<evidence type="ECO:0000256" key="2">
    <source>
        <dbReference type="SAM" id="SignalP"/>
    </source>
</evidence>
<keyword evidence="5" id="KW-1185">Reference proteome</keyword>
<sequence>MSQNSNFVRQSLGRKSFAAIAAIASLVSVPAFANSAASADIASPLRAAEAARSGAVSTDNGDQQFRNLFASWQALDGGSATGTVAPARSGTVSIPSLMPVNSSRAMSSAFGLRVHPVLGGLRQHKGIDLPAATGTPIYASADGVVGKADWFGGYGLCVELEHGAALETRYGHMSRIAVAEGQRVRKGDVIGYVGSTGRSTGPHLHYEVRVAGEAVNPLPYMQGSSTLYAENDPAEGRGGPE</sequence>
<evidence type="ECO:0000313" key="5">
    <source>
        <dbReference type="Proteomes" id="UP000583556"/>
    </source>
</evidence>
<keyword evidence="1 2" id="KW-0732">Signal</keyword>
<evidence type="ECO:0000259" key="3">
    <source>
        <dbReference type="Pfam" id="PF01551"/>
    </source>
</evidence>
<dbReference type="PANTHER" id="PTHR21666">
    <property type="entry name" value="PEPTIDASE-RELATED"/>
    <property type="match status" value="1"/>
</dbReference>
<feature type="signal peptide" evidence="2">
    <location>
        <begin position="1"/>
        <end position="33"/>
    </location>
</feature>
<organism evidence="4 5">
    <name type="scientific">Novosphingobium olei</name>
    <dbReference type="NCBI Taxonomy" id="2728851"/>
    <lineage>
        <taxon>Bacteria</taxon>
        <taxon>Pseudomonadati</taxon>
        <taxon>Pseudomonadota</taxon>
        <taxon>Alphaproteobacteria</taxon>
        <taxon>Sphingomonadales</taxon>
        <taxon>Sphingomonadaceae</taxon>
        <taxon>Novosphingobium</taxon>
    </lineage>
</organism>
<dbReference type="AlphaFoldDB" id="A0A7Y0GCQ0"/>